<dbReference type="PANTHER" id="PTHR23502:SF51">
    <property type="entry name" value="QUINIDINE RESISTANCE PROTEIN 1-RELATED"/>
    <property type="match status" value="1"/>
</dbReference>
<sequence>MTDQEKGNTSPSPPSISTISSTPSLSFILTAFTKHQKIYITVLASIASFFSPFSANCYFPAMKLIESDLQIDSNKMYSTITVFMLFQGISPSVWSYWADHRGRRPVYLYNLFLYMLSNIGLALASNYSMLLGFRILQAFGSSSIIAIGSGTIADITTPEERGGYQGWYALGFTLAPAVAPMIGGLISRYLGWRWIFWLLSLTCCVHWVILYFTLPETLMCDQPKPCRGSDAKIPAWGRWWSVLSGQKLGQERSSEDTLQEASYQPEKKIVKVPMTCAQYRDVLVLVFFGSFQYAALYTVITLQPAILRGEGYNLDAWSIGLTYLSMGFGFILGSILQGYTLNKDYMRFGMGPDPNLEYARLRWVWLHAILFNIILVLYGWVAAWQHHLAFLLIGQFLCKFHSIFNALGTLLIDLFPTRSASIQACNTVFRCFFGAFATGTIDPLVNALGYGWSYTLISGILLLSRVLLVFELKYGAVWRKQRELEEIPIRV</sequence>
<feature type="domain" description="Major facilitator superfamily (MFS) profile" evidence="7">
    <location>
        <begin position="40"/>
        <end position="476"/>
    </location>
</feature>
<evidence type="ECO:0000259" key="7">
    <source>
        <dbReference type="PROSITE" id="PS50850"/>
    </source>
</evidence>
<feature type="transmembrane region" description="Helical" evidence="6">
    <location>
        <begin position="427"/>
        <end position="445"/>
    </location>
</feature>
<feature type="transmembrane region" description="Helical" evidence="6">
    <location>
        <begin position="320"/>
        <end position="342"/>
    </location>
</feature>
<keyword evidence="2" id="KW-0813">Transport</keyword>
<keyword evidence="5 6" id="KW-0472">Membrane</keyword>
<dbReference type="Gene3D" id="1.20.1720.10">
    <property type="entry name" value="Multidrug resistance protein D"/>
    <property type="match status" value="2"/>
</dbReference>
<reference evidence="8 9" key="1">
    <citation type="submission" date="2016-07" db="EMBL/GenBank/DDBJ databases">
        <title>Pervasive Adenine N6-methylation of Active Genes in Fungi.</title>
        <authorList>
            <consortium name="DOE Joint Genome Institute"/>
            <person name="Mondo S.J."/>
            <person name="Dannebaum R.O."/>
            <person name="Kuo R.C."/>
            <person name="Labutti K."/>
            <person name="Haridas S."/>
            <person name="Kuo A."/>
            <person name="Salamov A."/>
            <person name="Ahrendt S.R."/>
            <person name="Lipzen A."/>
            <person name="Sullivan W."/>
            <person name="Andreopoulos W.B."/>
            <person name="Clum A."/>
            <person name="Lindquist E."/>
            <person name="Daum C."/>
            <person name="Ramamoorthy G.K."/>
            <person name="Gryganskyi A."/>
            <person name="Culley D."/>
            <person name="Magnuson J.K."/>
            <person name="James T.Y."/>
            <person name="O'Malley M.A."/>
            <person name="Stajich J.E."/>
            <person name="Spatafora J.W."/>
            <person name="Visel A."/>
            <person name="Grigoriev I.V."/>
        </authorList>
    </citation>
    <scope>NUCLEOTIDE SEQUENCE [LARGE SCALE GENOMIC DNA]</scope>
    <source>
        <strain evidence="8 9">NRRL 3301</strain>
    </source>
</reference>
<feature type="transmembrane region" description="Helical" evidence="6">
    <location>
        <begin position="38"/>
        <end position="61"/>
    </location>
</feature>
<dbReference type="GO" id="GO:0022857">
    <property type="term" value="F:transmembrane transporter activity"/>
    <property type="evidence" value="ECO:0007669"/>
    <property type="project" value="InterPro"/>
</dbReference>
<evidence type="ECO:0000256" key="1">
    <source>
        <dbReference type="ARBA" id="ARBA00004141"/>
    </source>
</evidence>
<feature type="transmembrane region" description="Helical" evidence="6">
    <location>
        <begin position="106"/>
        <end position="129"/>
    </location>
</feature>
<dbReference type="AlphaFoldDB" id="A0A1X2GY21"/>
<keyword evidence="3 6" id="KW-0812">Transmembrane</keyword>
<feature type="transmembrane region" description="Helical" evidence="6">
    <location>
        <begin position="282"/>
        <end position="300"/>
    </location>
</feature>
<dbReference type="STRING" id="101127.A0A1X2GY21"/>
<keyword evidence="4 6" id="KW-1133">Transmembrane helix</keyword>
<dbReference type="PROSITE" id="PS50850">
    <property type="entry name" value="MFS"/>
    <property type="match status" value="1"/>
</dbReference>
<keyword evidence="9" id="KW-1185">Reference proteome</keyword>
<feature type="transmembrane region" description="Helical" evidence="6">
    <location>
        <begin position="76"/>
        <end position="94"/>
    </location>
</feature>
<feature type="transmembrane region" description="Helical" evidence="6">
    <location>
        <begin position="167"/>
        <end position="188"/>
    </location>
</feature>
<evidence type="ECO:0000256" key="5">
    <source>
        <dbReference type="ARBA" id="ARBA00023136"/>
    </source>
</evidence>
<dbReference type="OrthoDB" id="440553at2759"/>
<feature type="transmembrane region" description="Helical" evidence="6">
    <location>
        <begin position="194"/>
        <end position="214"/>
    </location>
</feature>
<evidence type="ECO:0000313" key="8">
    <source>
        <dbReference type="EMBL" id="ORX62990.1"/>
    </source>
</evidence>
<comment type="caution">
    <text evidence="8">The sequence shown here is derived from an EMBL/GenBank/DDBJ whole genome shotgun (WGS) entry which is preliminary data.</text>
</comment>
<dbReference type="InterPro" id="IPR020846">
    <property type="entry name" value="MFS_dom"/>
</dbReference>
<dbReference type="InterPro" id="IPR011701">
    <property type="entry name" value="MFS"/>
</dbReference>
<evidence type="ECO:0000256" key="4">
    <source>
        <dbReference type="ARBA" id="ARBA00022989"/>
    </source>
</evidence>
<dbReference type="SUPFAM" id="SSF103473">
    <property type="entry name" value="MFS general substrate transporter"/>
    <property type="match status" value="1"/>
</dbReference>
<feature type="transmembrane region" description="Helical" evidence="6">
    <location>
        <begin position="389"/>
        <end position="415"/>
    </location>
</feature>
<dbReference type="Pfam" id="PF07690">
    <property type="entry name" value="MFS_1"/>
    <property type="match status" value="1"/>
</dbReference>
<organism evidence="8 9">
    <name type="scientific">Hesseltinella vesiculosa</name>
    <dbReference type="NCBI Taxonomy" id="101127"/>
    <lineage>
        <taxon>Eukaryota</taxon>
        <taxon>Fungi</taxon>
        <taxon>Fungi incertae sedis</taxon>
        <taxon>Mucoromycota</taxon>
        <taxon>Mucoromycotina</taxon>
        <taxon>Mucoromycetes</taxon>
        <taxon>Mucorales</taxon>
        <taxon>Cunninghamellaceae</taxon>
        <taxon>Hesseltinella</taxon>
    </lineage>
</organism>
<feature type="transmembrane region" description="Helical" evidence="6">
    <location>
        <begin position="363"/>
        <end position="383"/>
    </location>
</feature>
<gene>
    <name evidence="8" type="ORF">DM01DRAFT_1387951</name>
</gene>
<dbReference type="InterPro" id="IPR036259">
    <property type="entry name" value="MFS_trans_sf"/>
</dbReference>
<evidence type="ECO:0000256" key="3">
    <source>
        <dbReference type="ARBA" id="ARBA00022692"/>
    </source>
</evidence>
<dbReference type="GO" id="GO:0005886">
    <property type="term" value="C:plasma membrane"/>
    <property type="evidence" value="ECO:0007669"/>
    <property type="project" value="TreeGrafter"/>
</dbReference>
<evidence type="ECO:0000313" key="9">
    <source>
        <dbReference type="Proteomes" id="UP000242146"/>
    </source>
</evidence>
<dbReference type="EMBL" id="MCGT01000001">
    <property type="protein sequence ID" value="ORX62990.1"/>
    <property type="molecule type" value="Genomic_DNA"/>
</dbReference>
<proteinExistence type="predicted"/>
<feature type="transmembrane region" description="Helical" evidence="6">
    <location>
        <begin position="451"/>
        <end position="472"/>
    </location>
</feature>
<accession>A0A1X2GY21</accession>
<name>A0A1X2GY21_9FUNG</name>
<dbReference type="FunFam" id="1.20.1720.10:FF:000009">
    <property type="entry name" value="MFS multidrug transporter"/>
    <property type="match status" value="1"/>
</dbReference>
<comment type="subcellular location">
    <subcellularLocation>
        <location evidence="1">Membrane</location>
        <topology evidence="1">Multi-pass membrane protein</topology>
    </subcellularLocation>
</comment>
<evidence type="ECO:0000256" key="6">
    <source>
        <dbReference type="SAM" id="Phobius"/>
    </source>
</evidence>
<protein>
    <submittedName>
        <fullName evidence="8">MFS general substrate transporter</fullName>
    </submittedName>
</protein>
<evidence type="ECO:0000256" key="2">
    <source>
        <dbReference type="ARBA" id="ARBA00022448"/>
    </source>
</evidence>
<dbReference type="PANTHER" id="PTHR23502">
    <property type="entry name" value="MAJOR FACILITATOR SUPERFAMILY"/>
    <property type="match status" value="1"/>
</dbReference>
<feature type="transmembrane region" description="Helical" evidence="6">
    <location>
        <begin position="135"/>
        <end position="155"/>
    </location>
</feature>
<dbReference type="Proteomes" id="UP000242146">
    <property type="component" value="Unassembled WGS sequence"/>
</dbReference>